<keyword evidence="7" id="KW-0119">Carbohydrate metabolism</keyword>
<dbReference type="RefSeq" id="WP_234990186.1">
    <property type="nucleotide sequence ID" value="NZ_FTOQ01000003.1"/>
</dbReference>
<dbReference type="EMBL" id="FTOQ01000003">
    <property type="protein sequence ID" value="SIS76460.1"/>
    <property type="molecule type" value="Genomic_DNA"/>
</dbReference>
<dbReference type="Gene3D" id="3.40.50.1820">
    <property type="entry name" value="alpha/beta hydrolase"/>
    <property type="match status" value="1"/>
</dbReference>
<keyword evidence="6" id="KW-0378">Hydrolase</keyword>
<evidence type="ECO:0000313" key="12">
    <source>
        <dbReference type="EMBL" id="SIS76460.1"/>
    </source>
</evidence>
<evidence type="ECO:0000256" key="1">
    <source>
        <dbReference type="ARBA" id="ARBA00004613"/>
    </source>
</evidence>
<evidence type="ECO:0000256" key="6">
    <source>
        <dbReference type="ARBA" id="ARBA00022801"/>
    </source>
</evidence>
<dbReference type="SUPFAM" id="SSF53474">
    <property type="entry name" value="alpha/beta-Hydrolases"/>
    <property type="match status" value="1"/>
</dbReference>
<feature type="signal peptide" evidence="10">
    <location>
        <begin position="1"/>
        <end position="35"/>
    </location>
</feature>
<evidence type="ECO:0000256" key="5">
    <source>
        <dbReference type="ARBA" id="ARBA00022729"/>
    </source>
</evidence>
<evidence type="ECO:0000256" key="10">
    <source>
        <dbReference type="SAM" id="SignalP"/>
    </source>
</evidence>
<dbReference type="AlphaFoldDB" id="A0A1N7LRI8"/>
<dbReference type="InterPro" id="IPR003140">
    <property type="entry name" value="PLipase/COase/thioEstase"/>
</dbReference>
<evidence type="ECO:0000256" key="7">
    <source>
        <dbReference type="ARBA" id="ARBA00023277"/>
    </source>
</evidence>
<dbReference type="GO" id="GO:0045493">
    <property type="term" value="P:xylan catabolic process"/>
    <property type="evidence" value="ECO:0007669"/>
    <property type="project" value="UniProtKB-KW"/>
</dbReference>
<gene>
    <name evidence="12" type="ORF">SAMN05421759_10396</name>
</gene>
<dbReference type="Proteomes" id="UP000186684">
    <property type="component" value="Unassembled WGS sequence"/>
</dbReference>
<accession>A0A1N7LRI8</accession>
<evidence type="ECO:0000256" key="8">
    <source>
        <dbReference type="ARBA" id="ARBA00023326"/>
    </source>
</evidence>
<evidence type="ECO:0000256" key="3">
    <source>
        <dbReference type="ARBA" id="ARBA00022525"/>
    </source>
</evidence>
<feature type="chain" id="PRO_5013111554" evidence="10">
    <location>
        <begin position="36"/>
        <end position="308"/>
    </location>
</feature>
<dbReference type="InterPro" id="IPR043595">
    <property type="entry name" value="FaeB/C/D"/>
</dbReference>
<dbReference type="Pfam" id="PF02230">
    <property type="entry name" value="Abhydrolase_2"/>
    <property type="match status" value="1"/>
</dbReference>
<evidence type="ECO:0000256" key="4">
    <source>
        <dbReference type="ARBA" id="ARBA00022651"/>
    </source>
</evidence>
<dbReference type="STRING" id="633194.SAMN05421759_10396"/>
<dbReference type="GO" id="GO:0005576">
    <property type="term" value="C:extracellular region"/>
    <property type="evidence" value="ECO:0007669"/>
    <property type="project" value="UniProtKB-SubCell"/>
</dbReference>
<dbReference type="GO" id="GO:0030600">
    <property type="term" value="F:feruloyl esterase activity"/>
    <property type="evidence" value="ECO:0007669"/>
    <property type="project" value="InterPro"/>
</dbReference>
<comment type="function">
    <text evidence="9">Involved in degradation of plant cell walls. Hydrolyzes the feruloyl-arabinose ester bond in arabinoxylans, and the feruloyl-galactose ester bond in pectin. Active against paranitrophenyl-acetate, methyl ferulate and wheat arabinoxylan.</text>
</comment>
<evidence type="ECO:0000256" key="2">
    <source>
        <dbReference type="ARBA" id="ARBA00010278"/>
    </source>
</evidence>
<feature type="domain" description="Phospholipase/carboxylesterase/thioesterase" evidence="11">
    <location>
        <begin position="65"/>
        <end position="210"/>
    </location>
</feature>
<evidence type="ECO:0000256" key="9">
    <source>
        <dbReference type="ARBA" id="ARBA00025250"/>
    </source>
</evidence>
<protein>
    <submittedName>
        <fullName evidence="12">Polyhydroxybutyrate depolymerase</fullName>
    </submittedName>
</protein>
<evidence type="ECO:0000313" key="13">
    <source>
        <dbReference type="Proteomes" id="UP000186684"/>
    </source>
</evidence>
<keyword evidence="3" id="KW-0964">Secreted</keyword>
<keyword evidence="5 10" id="KW-0732">Signal</keyword>
<dbReference type="PANTHER" id="PTHR38050">
    <property type="match status" value="1"/>
</dbReference>
<organism evidence="12 13">
    <name type="scientific">Roseivivax lentus</name>
    <dbReference type="NCBI Taxonomy" id="633194"/>
    <lineage>
        <taxon>Bacteria</taxon>
        <taxon>Pseudomonadati</taxon>
        <taxon>Pseudomonadota</taxon>
        <taxon>Alphaproteobacteria</taxon>
        <taxon>Rhodobacterales</taxon>
        <taxon>Roseobacteraceae</taxon>
        <taxon>Roseivivax</taxon>
    </lineage>
</organism>
<evidence type="ECO:0000259" key="11">
    <source>
        <dbReference type="Pfam" id="PF02230"/>
    </source>
</evidence>
<dbReference type="InterPro" id="IPR029058">
    <property type="entry name" value="AB_hydrolase_fold"/>
</dbReference>
<comment type="subcellular location">
    <subcellularLocation>
        <location evidence="1">Secreted</location>
    </subcellularLocation>
</comment>
<proteinExistence type="inferred from homology"/>
<comment type="similarity">
    <text evidence="2">Belongs to the faeC family.</text>
</comment>
<keyword evidence="4" id="KW-0858">Xylan degradation</keyword>
<name>A0A1N7LRI8_9RHOB</name>
<keyword evidence="13" id="KW-1185">Reference proteome</keyword>
<reference evidence="13" key="1">
    <citation type="submission" date="2017-01" db="EMBL/GenBank/DDBJ databases">
        <authorList>
            <person name="Varghese N."/>
            <person name="Submissions S."/>
        </authorList>
    </citation>
    <scope>NUCLEOTIDE SEQUENCE [LARGE SCALE GENOMIC DNA]</scope>
    <source>
        <strain evidence="13">DSM 29430</strain>
    </source>
</reference>
<dbReference type="PANTHER" id="PTHR38050:SF1">
    <property type="entry name" value="FERULOYL ESTERASE C"/>
    <property type="match status" value="1"/>
</dbReference>
<sequence length="308" mass="32710">MTALRRAALARVKGRALSRLAGPLAACLASFPLMAQAGCAEAPEPCTLPEGGSYHIELPSAPRADGAALMFLHGWGSSGQGTLSMRGVVETALARGYAVIAPDGIPRQGRNGRTWAFHPDRTGPRDEVAFLAAVRDDAARRFDLSAGAMLLSGFSIGGSMASYLACAEPEEFAAYAPVAGSFWRPHPTDCDGPVRLFHTHGWRDQVVPLEGRLLRGPAPDAPGAVAQGDVWYAMDVWRRANGCALKADRFAADATYMRRGWDSCRAGASLEFALFDGGHAVPEGWTGMVLDWFEGLDLPRRADAAGGD</sequence>
<keyword evidence="8" id="KW-0624">Polysaccharide degradation</keyword>